<gene>
    <name evidence="2" type="ORF">KFL_004930020</name>
</gene>
<name>A0A1Y1IDY1_KLENI</name>
<keyword evidence="3" id="KW-1185">Reference proteome</keyword>
<sequence>MAAVGQQVVQRGMGARGRFKGEGKGKEPQKRKRTEAGGASGSAAEGGSLEQGAAKLKAGEWTRVKEADDYDVKDVFSKVLHGLEYPAYVSRELHEETGVPFYYAEAPDIRDLCTMRPNAREAQDVLARHLHAELAERAIIRMLPPLPSPDLPPNSVKPTYTWKIRIDGERLTRLLNSIDIGHVEATDSD</sequence>
<feature type="compositionally biased region" description="Low complexity" evidence="1">
    <location>
        <begin position="41"/>
        <end position="52"/>
    </location>
</feature>
<dbReference type="AlphaFoldDB" id="A0A1Y1IDY1"/>
<accession>A0A1Y1IDY1</accession>
<dbReference type="Proteomes" id="UP000054558">
    <property type="component" value="Unassembled WGS sequence"/>
</dbReference>
<evidence type="ECO:0000256" key="1">
    <source>
        <dbReference type="SAM" id="MobiDB-lite"/>
    </source>
</evidence>
<reference evidence="2 3" key="1">
    <citation type="journal article" date="2014" name="Nat. Commun.">
        <title>Klebsormidium flaccidum genome reveals primary factors for plant terrestrial adaptation.</title>
        <authorList>
            <person name="Hori K."/>
            <person name="Maruyama F."/>
            <person name="Fujisawa T."/>
            <person name="Togashi T."/>
            <person name="Yamamoto N."/>
            <person name="Seo M."/>
            <person name="Sato S."/>
            <person name="Yamada T."/>
            <person name="Mori H."/>
            <person name="Tajima N."/>
            <person name="Moriyama T."/>
            <person name="Ikeuchi M."/>
            <person name="Watanabe M."/>
            <person name="Wada H."/>
            <person name="Kobayashi K."/>
            <person name="Saito M."/>
            <person name="Masuda T."/>
            <person name="Sasaki-Sekimoto Y."/>
            <person name="Mashiguchi K."/>
            <person name="Awai K."/>
            <person name="Shimojima M."/>
            <person name="Masuda S."/>
            <person name="Iwai M."/>
            <person name="Nobusawa T."/>
            <person name="Narise T."/>
            <person name="Kondo S."/>
            <person name="Saito H."/>
            <person name="Sato R."/>
            <person name="Murakawa M."/>
            <person name="Ihara Y."/>
            <person name="Oshima-Yamada Y."/>
            <person name="Ohtaka K."/>
            <person name="Satoh M."/>
            <person name="Sonobe K."/>
            <person name="Ishii M."/>
            <person name="Ohtani R."/>
            <person name="Kanamori-Sato M."/>
            <person name="Honoki R."/>
            <person name="Miyazaki D."/>
            <person name="Mochizuki H."/>
            <person name="Umetsu J."/>
            <person name="Higashi K."/>
            <person name="Shibata D."/>
            <person name="Kamiya Y."/>
            <person name="Sato N."/>
            <person name="Nakamura Y."/>
            <person name="Tabata S."/>
            <person name="Ida S."/>
            <person name="Kurokawa K."/>
            <person name="Ohta H."/>
        </authorList>
    </citation>
    <scope>NUCLEOTIDE SEQUENCE [LARGE SCALE GENOMIC DNA]</scope>
    <source>
        <strain evidence="2 3">NIES-2285</strain>
    </source>
</reference>
<feature type="region of interest" description="Disordered" evidence="1">
    <location>
        <begin position="1"/>
        <end position="52"/>
    </location>
</feature>
<evidence type="ECO:0000313" key="3">
    <source>
        <dbReference type="Proteomes" id="UP000054558"/>
    </source>
</evidence>
<organism evidence="2 3">
    <name type="scientific">Klebsormidium nitens</name>
    <name type="common">Green alga</name>
    <name type="synonym">Ulothrix nitens</name>
    <dbReference type="NCBI Taxonomy" id="105231"/>
    <lineage>
        <taxon>Eukaryota</taxon>
        <taxon>Viridiplantae</taxon>
        <taxon>Streptophyta</taxon>
        <taxon>Klebsormidiophyceae</taxon>
        <taxon>Klebsormidiales</taxon>
        <taxon>Klebsormidiaceae</taxon>
        <taxon>Klebsormidium</taxon>
    </lineage>
</organism>
<protein>
    <submittedName>
        <fullName evidence="2">Uncharacterized protein</fullName>
    </submittedName>
</protein>
<proteinExistence type="predicted"/>
<feature type="compositionally biased region" description="Basic and acidic residues" evidence="1">
    <location>
        <begin position="19"/>
        <end position="28"/>
    </location>
</feature>
<evidence type="ECO:0000313" key="2">
    <source>
        <dbReference type="EMBL" id="GAQ89164.1"/>
    </source>
</evidence>
<dbReference type="EMBL" id="DF237442">
    <property type="protein sequence ID" value="GAQ89164.1"/>
    <property type="molecule type" value="Genomic_DNA"/>
</dbReference>